<protein>
    <submittedName>
        <fullName evidence="1">Uncharacterized protein</fullName>
    </submittedName>
</protein>
<dbReference type="EMBL" id="CP001191">
    <property type="protein sequence ID" value="ACI55708.1"/>
    <property type="molecule type" value="Genomic_DNA"/>
</dbReference>
<sequence length="81" mass="8557">MAINSVMFTVKKKFQKDGHEIGVGDYTGQEITRPDVNSPGGVKTSYILHAVVPVQQDIAVVTAGVNLDVSDLVASGDVDVN</sequence>
<evidence type="ECO:0000313" key="2">
    <source>
        <dbReference type="Proteomes" id="UP000008330"/>
    </source>
</evidence>
<dbReference type="AlphaFoldDB" id="A0ABF7QNI2"/>
<keyword evidence="2" id="KW-1185">Reference proteome</keyword>
<gene>
    <name evidence="1" type="ordered locus">Rleg2_2434</name>
</gene>
<dbReference type="KEGG" id="rlt:Rleg2_2434"/>
<proteinExistence type="predicted"/>
<reference evidence="1 2" key="1">
    <citation type="journal article" date="2010" name="Stand. Genomic Sci.">
        <title>Complete genome sequence of Rhizobium leguminosarum bv trifolii strain WSM2304, an effective microsymbiont of the South American clover Trifolium polymorphum.</title>
        <authorList>
            <person name="Reeve W."/>
            <person name="O'Hara G."/>
            <person name="Chain P."/>
            <person name="Ardley J."/>
            <person name="Brau L."/>
            <person name="Nandesena K."/>
            <person name="Tiwari R."/>
            <person name="Malfatti S."/>
            <person name="Kiss H."/>
            <person name="Lapidus A."/>
            <person name="Copeland A."/>
            <person name="Nolan M."/>
            <person name="Land M."/>
            <person name="Ivanova N."/>
            <person name="Mavromatis K."/>
            <person name="Markowitz V."/>
            <person name="Kyrpides N."/>
            <person name="Melino V."/>
            <person name="Denton M."/>
            <person name="Yates R."/>
            <person name="Howieson J."/>
        </authorList>
    </citation>
    <scope>NUCLEOTIDE SEQUENCE [LARGE SCALE GENOMIC DNA]</scope>
    <source>
        <strain evidence="1 2">WSM2304</strain>
    </source>
</reference>
<name>A0ABF7QNI2_RHILW</name>
<dbReference type="RefSeq" id="WP_012558232.1">
    <property type="nucleotide sequence ID" value="NC_011369.1"/>
</dbReference>
<accession>A0ABF7QNI2</accession>
<organism evidence="1 2">
    <name type="scientific">Rhizobium leguminosarum bv. trifolii (strain WSM2304)</name>
    <dbReference type="NCBI Taxonomy" id="395492"/>
    <lineage>
        <taxon>Bacteria</taxon>
        <taxon>Pseudomonadati</taxon>
        <taxon>Pseudomonadota</taxon>
        <taxon>Alphaproteobacteria</taxon>
        <taxon>Hyphomicrobiales</taxon>
        <taxon>Rhizobiaceae</taxon>
        <taxon>Rhizobium/Agrobacterium group</taxon>
        <taxon>Rhizobium</taxon>
    </lineage>
</organism>
<dbReference type="Proteomes" id="UP000008330">
    <property type="component" value="Chromosome"/>
</dbReference>
<evidence type="ECO:0000313" key="1">
    <source>
        <dbReference type="EMBL" id="ACI55708.1"/>
    </source>
</evidence>